<organism evidence="3">
    <name type="scientific">marine sediment metagenome</name>
    <dbReference type="NCBI Taxonomy" id="412755"/>
    <lineage>
        <taxon>unclassified sequences</taxon>
        <taxon>metagenomes</taxon>
        <taxon>ecological metagenomes</taxon>
    </lineage>
</organism>
<keyword evidence="2" id="KW-0812">Transmembrane</keyword>
<protein>
    <submittedName>
        <fullName evidence="3">Uncharacterized protein</fullName>
    </submittedName>
</protein>
<dbReference type="EMBL" id="BARW01012367">
    <property type="protein sequence ID" value="GAI83399.1"/>
    <property type="molecule type" value="Genomic_DNA"/>
</dbReference>
<evidence type="ECO:0000256" key="2">
    <source>
        <dbReference type="SAM" id="Phobius"/>
    </source>
</evidence>
<feature type="non-terminal residue" evidence="3">
    <location>
        <position position="1"/>
    </location>
</feature>
<proteinExistence type="predicted"/>
<keyword evidence="2" id="KW-1133">Transmembrane helix</keyword>
<feature type="transmembrane region" description="Helical" evidence="2">
    <location>
        <begin position="37"/>
        <end position="70"/>
    </location>
</feature>
<keyword evidence="2" id="KW-0472">Membrane</keyword>
<evidence type="ECO:0000313" key="3">
    <source>
        <dbReference type="EMBL" id="GAI83399.1"/>
    </source>
</evidence>
<comment type="caution">
    <text evidence="3">The sequence shown here is derived from an EMBL/GenBank/DDBJ whole genome shotgun (WGS) entry which is preliminary data.</text>
</comment>
<dbReference type="AlphaFoldDB" id="X1TTN9"/>
<sequence length="204" mass="21588">FDDYKCMIAHVTVNQLVARLNEIAPLLNETGAILGGVAALAGILAVVVSTAGLAIVFGIVAGIGATALLYQAITDFDLLEDLADKVDTNHDALACAIYNADGDQASLDALNVKIDELFTAPEALVLKNMNLGPTLKALYAGRYDQQDIAEILEAAGYDVLDFTCDCDQIGEFLNFTDWETGTNEGWSTHGGTTHEGFGIGDSWG</sequence>
<feature type="non-terminal residue" evidence="3">
    <location>
        <position position="204"/>
    </location>
</feature>
<gene>
    <name evidence="3" type="ORF">S12H4_23326</name>
</gene>
<accession>X1TTN9</accession>
<reference evidence="3" key="1">
    <citation type="journal article" date="2014" name="Front. Microbiol.">
        <title>High frequency of phylogenetically diverse reductive dehalogenase-homologous genes in deep subseafloor sedimentary metagenomes.</title>
        <authorList>
            <person name="Kawai M."/>
            <person name="Futagami T."/>
            <person name="Toyoda A."/>
            <person name="Takaki Y."/>
            <person name="Nishi S."/>
            <person name="Hori S."/>
            <person name="Arai W."/>
            <person name="Tsubouchi T."/>
            <person name="Morono Y."/>
            <person name="Uchiyama I."/>
            <person name="Ito T."/>
            <person name="Fujiyama A."/>
            <person name="Inagaki F."/>
            <person name="Takami H."/>
        </authorList>
    </citation>
    <scope>NUCLEOTIDE SEQUENCE</scope>
    <source>
        <strain evidence="3">Expedition CK06-06</strain>
    </source>
</reference>
<feature type="region of interest" description="Disordered" evidence="1">
    <location>
        <begin position="184"/>
        <end position="204"/>
    </location>
</feature>
<name>X1TTN9_9ZZZZ</name>
<evidence type="ECO:0000256" key="1">
    <source>
        <dbReference type="SAM" id="MobiDB-lite"/>
    </source>
</evidence>